<dbReference type="AlphaFoldDB" id="A0AB39V0V5"/>
<evidence type="ECO:0000256" key="1">
    <source>
        <dbReference type="SAM" id="Coils"/>
    </source>
</evidence>
<organism evidence="2">
    <name type="scientific">Thermohahella caldifontis</name>
    <dbReference type="NCBI Taxonomy" id="3142973"/>
    <lineage>
        <taxon>Bacteria</taxon>
        <taxon>Pseudomonadati</taxon>
        <taxon>Pseudomonadota</taxon>
        <taxon>Gammaproteobacteria</taxon>
        <taxon>Oceanospirillales</taxon>
        <taxon>Hahellaceae</taxon>
        <taxon>Thermohahella</taxon>
    </lineage>
</organism>
<gene>
    <name evidence="2" type="ORF">AAIA72_07125</name>
</gene>
<dbReference type="Pfam" id="PF13558">
    <property type="entry name" value="SbcC_Walker_B"/>
    <property type="match status" value="1"/>
</dbReference>
<evidence type="ECO:0000313" key="2">
    <source>
        <dbReference type="EMBL" id="XDT73731.1"/>
    </source>
</evidence>
<dbReference type="KEGG" id="tcd:AAIA72_07125"/>
<dbReference type="EMBL" id="CP154858">
    <property type="protein sequence ID" value="XDT73731.1"/>
    <property type="molecule type" value="Genomic_DNA"/>
</dbReference>
<dbReference type="SUPFAM" id="SSF52540">
    <property type="entry name" value="P-loop containing nucleoside triphosphate hydrolases"/>
    <property type="match status" value="1"/>
</dbReference>
<reference evidence="2" key="1">
    <citation type="submission" date="2024-05" db="EMBL/GenBank/DDBJ databases">
        <title>Genome sequencing of novel strain.</title>
        <authorList>
            <person name="Ganbat D."/>
            <person name="Ganbat S."/>
            <person name="Lee S.-J."/>
        </authorList>
    </citation>
    <scope>NUCLEOTIDE SEQUENCE</scope>
    <source>
        <strain evidence="2">SMD15-11</strain>
    </source>
</reference>
<dbReference type="RefSeq" id="WP_369602712.1">
    <property type="nucleotide sequence ID" value="NZ_CP154858.1"/>
</dbReference>
<dbReference type="PANTHER" id="PTHR32182">
    <property type="entry name" value="DNA REPLICATION AND REPAIR PROTEIN RECF"/>
    <property type="match status" value="1"/>
</dbReference>
<dbReference type="PANTHER" id="PTHR32182:SF0">
    <property type="entry name" value="DNA REPLICATION AND REPAIR PROTEIN RECF"/>
    <property type="match status" value="1"/>
</dbReference>
<protein>
    <submittedName>
        <fullName evidence="2">SbcC/MukB-like Walker B domain-containing protein</fullName>
    </submittedName>
</protein>
<proteinExistence type="predicted"/>
<keyword evidence="1" id="KW-0175">Coiled coil</keyword>
<dbReference type="Gene3D" id="3.40.50.300">
    <property type="entry name" value="P-loop containing nucleotide triphosphate hydrolases"/>
    <property type="match status" value="2"/>
</dbReference>
<feature type="coiled-coil region" evidence="1">
    <location>
        <begin position="692"/>
        <end position="818"/>
    </location>
</feature>
<dbReference type="InterPro" id="IPR027417">
    <property type="entry name" value="P-loop_NTPase"/>
</dbReference>
<feature type="coiled-coil region" evidence="1">
    <location>
        <begin position="312"/>
        <end position="353"/>
    </location>
</feature>
<name>A0AB39V0V5_9GAMM</name>
<accession>A0AB39V0V5</accession>
<sequence length="1207" mass="138079">MYVKRALFVNWGNLPHTEFELGAINLFSGGNGSGKTTAADAIQTVMTAAYDYLYSYNPGQDETTQRGRGGKVVRTLSSYILGCDDGSYARTDTTDGYIALHFAPTRGEKALPFTALVGARAHLDQAGLKPVARLDDLQFFILPDVALHLEGDLVVTEPDGSKRLIPLEQIQKRLTHKYGPDCVERYDAKKAYLKRLYGILRGKRDSVSEREAMHAARAFSRFMAYKPVRSINEFVATEILEKKDLGEAIRTVSETMKTIYRMEADARRLKDGIDLLQRTGQHCDQWIRQWIEDNTLDYALAHRRYLDDQQRYVEAKNTQQTLRARLKELAQEQENLTRSLKALDQERVTLKARRLGVQSLQERDRLESRRQALSQSFTQTTTRYMQQTRQIRLAVSAAEQLLKLSAHLPDEPERQALLAALRHIPDMARQLPADAAQLVNEDWIGESDPAARVAQARQLQNALEAAVRPLHDRVAGEDSLRQKLYHVLVSRQHQLTRLDQQRQQREQDIERLERQHATYPPAVRQALEVLHKALPEADARVLCDYVDITEPEWQAAIEGYIGGARFGILVEPEYEAEAARLLRETLGRDNRARIVQGERAARDAARMTLDKDSIIHVMRFEHATARAWMTASFGNVLRVEGEEALRMTRRGITRNGLGSGGYSMWRCDLPDSELVFGRAARQRARAAREADLHRLLTQRQTLLDEIQALKQALEAADQLQPVPWADTLAELLELRAQLKDVEDSLALTESTDESGLDARLAELDQRHLTLNQSLENLHKEAGAVNRELETVTAACEQLDAQQNRALAIQEEREEALHQIARLWAGMDVDAQLEKAEQLARQSTAESLARQQQEARGRLSATVHEIERLVVATNPVLTGDDRLHYTPDYSDIRSRSFFADVCDLRRQVDILINRLKNNILVEKQAQISSYRESFSHAFVTNLCHQIYQAINEGKRTLENLNRELRHHRFGADRESFRFAWEWVPEFKAYWEFFEEVSQLPNLGEGQTLFNAELSDKARQVRDRLLDMLLAEDEQQALQELERISDYRNYRHYEIYKEPEGKEPIPLSEYGTGSGGQLETPAYIIRAAAITSAFRFDEGDSHLRMVLVDEAFSKMDEYRSREVIEYLTDTLGLQLIFIMPSSKSGPFMDLVSNQFVFSKVPSETPVGQLHTRVLVDRQVLDPDKVRALWEQERRSLRQQFALDFMDAFE</sequence>
<dbReference type="GO" id="GO:0000731">
    <property type="term" value="P:DNA synthesis involved in DNA repair"/>
    <property type="evidence" value="ECO:0007669"/>
    <property type="project" value="TreeGrafter"/>
</dbReference>
<dbReference type="Pfam" id="PF13555">
    <property type="entry name" value="AAA_29"/>
    <property type="match status" value="1"/>
</dbReference>
<dbReference type="GO" id="GO:0006302">
    <property type="term" value="P:double-strand break repair"/>
    <property type="evidence" value="ECO:0007669"/>
    <property type="project" value="TreeGrafter"/>
</dbReference>